<dbReference type="PANTHER" id="PTHR30238">
    <property type="entry name" value="MEMBRANE BOUND PREDICTED REDOX MODULATOR"/>
    <property type="match status" value="1"/>
</dbReference>
<dbReference type="HOGENOM" id="CLU_064910_0_0_5"/>
<feature type="transmembrane region" description="Helical" evidence="6">
    <location>
        <begin position="174"/>
        <end position="192"/>
    </location>
</feature>
<evidence type="ECO:0000313" key="7">
    <source>
        <dbReference type="EMBL" id="ACB94189.1"/>
    </source>
</evidence>
<dbReference type="OrthoDB" id="9805314at2"/>
<keyword evidence="5 6" id="KW-0472">Membrane</keyword>
<keyword evidence="4 6" id="KW-1133">Transmembrane helix</keyword>
<sequence>MLPLTLSSFDLTSFIETLDGLRGLALDPASWIAVITLIAMEIVLGIDNLVFVALLSGRLPPPQSGRARRIGIALSLVMRILLLSMAAFIVHLVDPVLTLAGKTFSWRDLILLAGGLFLVYKATKEIRDTVDPEDAPAELMRKQSFGMVVLQIILLDIVFSIDSIITAVGMTEHVPIMIIAVIIAVLAMLLAADPLANFIHRNPSIVILALGFLLLIGTTLIADGFGFHFPRGYVYAAMGFAALIEGLNMIARRRRKPQA</sequence>
<comment type="subcellular location">
    <subcellularLocation>
        <location evidence="1">Membrane</location>
        <topology evidence="1">Multi-pass membrane protein</topology>
    </subcellularLocation>
</comment>
<evidence type="ECO:0000256" key="4">
    <source>
        <dbReference type="ARBA" id="ARBA00022989"/>
    </source>
</evidence>
<evidence type="ECO:0000256" key="1">
    <source>
        <dbReference type="ARBA" id="ARBA00004141"/>
    </source>
</evidence>
<reference evidence="8" key="1">
    <citation type="submission" date="2008-03" db="EMBL/GenBank/DDBJ databases">
        <title>Complete sequence of chromosome of Beijerinckia indica subsp. indica ATCC 9039.</title>
        <authorList>
            <consortium name="US DOE Joint Genome Institute"/>
            <person name="Copeland A."/>
            <person name="Lucas S."/>
            <person name="Lapidus A."/>
            <person name="Glavina del Rio T."/>
            <person name="Dalin E."/>
            <person name="Tice H."/>
            <person name="Bruce D."/>
            <person name="Goodwin L."/>
            <person name="Pitluck S."/>
            <person name="LaButti K."/>
            <person name="Schmutz J."/>
            <person name="Larimer F."/>
            <person name="Land M."/>
            <person name="Hauser L."/>
            <person name="Kyrpides N."/>
            <person name="Mikhailova N."/>
            <person name="Dunfield P.F."/>
            <person name="Dedysh S.N."/>
            <person name="Liesack W."/>
            <person name="Saw J.H."/>
            <person name="Alam M."/>
            <person name="Chen Y."/>
            <person name="Murrell J.C."/>
            <person name="Richardson P."/>
        </authorList>
    </citation>
    <scope>NUCLEOTIDE SEQUENCE [LARGE SCALE GENOMIC DNA]</scope>
    <source>
        <strain evidence="8">ATCC 9039 / DSM 1715 / NCIMB 8712</strain>
    </source>
</reference>
<name>B2IEZ8_BEII9</name>
<feature type="transmembrane region" description="Helical" evidence="6">
    <location>
        <begin position="233"/>
        <end position="251"/>
    </location>
</feature>
<dbReference type="GO" id="GO:0016020">
    <property type="term" value="C:membrane"/>
    <property type="evidence" value="ECO:0007669"/>
    <property type="project" value="UniProtKB-SubCell"/>
</dbReference>
<reference evidence="7 8" key="2">
    <citation type="journal article" date="2010" name="J. Bacteriol.">
        <title>Complete genome sequence of Beijerinckia indica subsp. indica.</title>
        <authorList>
            <person name="Tamas I."/>
            <person name="Dedysh S.N."/>
            <person name="Liesack W."/>
            <person name="Stott M.B."/>
            <person name="Alam M."/>
            <person name="Murrell J.C."/>
            <person name="Dunfield P.F."/>
        </authorList>
    </citation>
    <scope>NUCLEOTIDE SEQUENCE [LARGE SCALE GENOMIC DNA]</scope>
    <source>
        <strain evidence="8">ATCC 9039 / DSM 1715 / NCIMB 8712</strain>
    </source>
</reference>
<dbReference type="EMBL" id="CP001016">
    <property type="protein sequence ID" value="ACB94189.1"/>
    <property type="molecule type" value="Genomic_DNA"/>
</dbReference>
<feature type="transmembrane region" description="Helical" evidence="6">
    <location>
        <begin position="204"/>
        <end position="227"/>
    </location>
</feature>
<protein>
    <submittedName>
        <fullName evidence="7">Integral membrane protein TerC</fullName>
    </submittedName>
</protein>
<comment type="similarity">
    <text evidence="2">Belongs to the TerC family.</text>
</comment>
<keyword evidence="8" id="KW-1185">Reference proteome</keyword>
<evidence type="ECO:0000256" key="3">
    <source>
        <dbReference type="ARBA" id="ARBA00022692"/>
    </source>
</evidence>
<evidence type="ECO:0000256" key="6">
    <source>
        <dbReference type="SAM" id="Phobius"/>
    </source>
</evidence>
<feature type="transmembrane region" description="Helical" evidence="6">
    <location>
        <begin position="144"/>
        <end position="168"/>
    </location>
</feature>
<gene>
    <name evidence="7" type="ordered locus">Bind_0537</name>
</gene>
<dbReference type="RefSeq" id="WP_012383547.1">
    <property type="nucleotide sequence ID" value="NC_010581.1"/>
</dbReference>
<dbReference type="PANTHER" id="PTHR30238:SF4">
    <property type="entry name" value="SLL1022 PROTEIN"/>
    <property type="match status" value="1"/>
</dbReference>
<keyword evidence="3 6" id="KW-0812">Transmembrane</keyword>
<feature type="transmembrane region" description="Helical" evidence="6">
    <location>
        <begin position="31"/>
        <end position="55"/>
    </location>
</feature>
<dbReference type="eggNOG" id="COG0861">
    <property type="taxonomic scope" value="Bacteria"/>
</dbReference>
<dbReference type="Proteomes" id="UP000001695">
    <property type="component" value="Chromosome"/>
</dbReference>
<dbReference type="Pfam" id="PF03741">
    <property type="entry name" value="TerC"/>
    <property type="match status" value="1"/>
</dbReference>
<feature type="transmembrane region" description="Helical" evidence="6">
    <location>
        <begin position="105"/>
        <end position="123"/>
    </location>
</feature>
<dbReference type="InterPro" id="IPR005496">
    <property type="entry name" value="Integral_membrane_TerC"/>
</dbReference>
<evidence type="ECO:0000313" key="8">
    <source>
        <dbReference type="Proteomes" id="UP000001695"/>
    </source>
</evidence>
<dbReference type="STRING" id="395963.Bind_0537"/>
<accession>B2IEZ8</accession>
<dbReference type="KEGG" id="bid:Bind_0537"/>
<evidence type="ECO:0000256" key="5">
    <source>
        <dbReference type="ARBA" id="ARBA00023136"/>
    </source>
</evidence>
<evidence type="ECO:0000256" key="2">
    <source>
        <dbReference type="ARBA" id="ARBA00007511"/>
    </source>
</evidence>
<dbReference type="AlphaFoldDB" id="B2IEZ8"/>
<feature type="transmembrane region" description="Helical" evidence="6">
    <location>
        <begin position="76"/>
        <end position="93"/>
    </location>
</feature>
<proteinExistence type="inferred from homology"/>
<organism evidence="7 8">
    <name type="scientific">Beijerinckia indica subsp. indica (strain ATCC 9039 / DSM 1715 / NCIMB 8712)</name>
    <dbReference type="NCBI Taxonomy" id="395963"/>
    <lineage>
        <taxon>Bacteria</taxon>
        <taxon>Pseudomonadati</taxon>
        <taxon>Pseudomonadota</taxon>
        <taxon>Alphaproteobacteria</taxon>
        <taxon>Hyphomicrobiales</taxon>
        <taxon>Beijerinckiaceae</taxon>
        <taxon>Beijerinckia</taxon>
    </lineage>
</organism>